<dbReference type="KEGG" id="xtw:AB672_06500"/>
<protein>
    <submittedName>
        <fullName evidence="1">Uncharacterized protein</fullName>
    </submittedName>
</protein>
<evidence type="ECO:0000313" key="1">
    <source>
        <dbReference type="EMBL" id="EWS77805.1"/>
    </source>
</evidence>
<gene>
    <name evidence="1" type="ORF">AF72_09155</name>
</gene>
<sequence length="81" mass="8835">MLGDKGVQYIALLGFRSGPRQVKALDGCITVVFPGVSVTAFLGFNPQFLFEITSIAGVSFRVSCPEMYSGALQWQRFLVSN</sequence>
<comment type="caution">
    <text evidence="1">The sequence shown here is derived from an EMBL/GenBank/DDBJ whole genome shotgun (WGS) entry which is preliminary data.</text>
</comment>
<dbReference type="RefSeq" id="WP_038271623.1">
    <property type="nucleotide sequence ID" value="NZ_CP053627.1"/>
</dbReference>
<dbReference type="AlphaFoldDB" id="Z9JHB7"/>
<organism evidence="1 2">
    <name type="scientific">Xylella taiwanensis</name>
    <dbReference type="NCBI Taxonomy" id="1444770"/>
    <lineage>
        <taxon>Bacteria</taxon>
        <taxon>Pseudomonadati</taxon>
        <taxon>Pseudomonadota</taxon>
        <taxon>Gammaproteobacteria</taxon>
        <taxon>Lysobacterales</taxon>
        <taxon>Lysobacteraceae</taxon>
        <taxon>Xylella</taxon>
    </lineage>
</organism>
<dbReference type="Proteomes" id="UP000020406">
    <property type="component" value="Unassembled WGS sequence"/>
</dbReference>
<dbReference type="EMBL" id="JDSQ01000014">
    <property type="protein sequence ID" value="EWS77805.1"/>
    <property type="molecule type" value="Genomic_DNA"/>
</dbReference>
<dbReference type="PATRIC" id="fig|1444770.3.peg.2167"/>
<evidence type="ECO:0000313" key="2">
    <source>
        <dbReference type="Proteomes" id="UP000020406"/>
    </source>
</evidence>
<name>Z9JHB7_9GAMM</name>
<proteinExistence type="predicted"/>
<accession>Z9JHB7</accession>
<reference evidence="1 2" key="1">
    <citation type="journal article" date="2014" name="Genome Announc.">
        <title>Draft Genome Sequence of Xylella fastidiosa Pear Leaf Scorch Strain in Taiwan.</title>
        <authorList>
            <person name="Su C.C."/>
            <person name="Deng W.L."/>
            <person name="Jan F.J."/>
            <person name="Chang C.J."/>
            <person name="Huang H."/>
            <person name="Chen J."/>
        </authorList>
    </citation>
    <scope>NUCLEOTIDE SEQUENCE [LARGE SCALE GENOMIC DNA]</scope>
    <source>
        <strain evidence="1 2">PLS229</strain>
    </source>
</reference>
<dbReference type="GeneID" id="68900938"/>